<feature type="transmembrane region" description="Helical" evidence="1">
    <location>
        <begin position="46"/>
        <end position="72"/>
    </location>
</feature>
<evidence type="ECO:0000256" key="1">
    <source>
        <dbReference type="SAM" id="Phobius"/>
    </source>
</evidence>
<sequence>MHPVVSIVAVAVSTFFLILALAIPKWPCGGNIFDLCSKIGGALGDHYLAIGVLLIIAVLLLFVVLVILLVVMFVSLPPWVNIIAAVISAIASIFAIAAVLLYTDKASVSWSPFMAIVGTTLGIQFTVMLILALIFK</sequence>
<evidence type="ECO:0000313" key="5">
    <source>
        <dbReference type="WBParaSite" id="EgrG_000233800"/>
    </source>
</evidence>
<accession>A0A068WK36</accession>
<protein>
    <submittedName>
        <fullName evidence="3 5">Uncharacterized protein</fullName>
    </submittedName>
</protein>
<reference evidence="3" key="2">
    <citation type="submission" date="2014-06" db="EMBL/GenBank/DDBJ databases">
        <authorList>
            <person name="Aslett M."/>
        </authorList>
    </citation>
    <scope>NUCLEOTIDE SEQUENCE</scope>
</reference>
<keyword evidence="2" id="KW-0732">Signal</keyword>
<dbReference type="WBParaSite" id="EgrG_000233800">
    <property type="protein sequence ID" value="EgrG_000233800"/>
    <property type="gene ID" value="EgrG_000233800"/>
</dbReference>
<keyword evidence="1" id="KW-0812">Transmembrane</keyword>
<proteinExistence type="predicted"/>
<evidence type="ECO:0000313" key="4">
    <source>
        <dbReference type="Proteomes" id="UP000492820"/>
    </source>
</evidence>
<dbReference type="EMBL" id="LK028580">
    <property type="protein sequence ID" value="CDS20138.1"/>
    <property type="molecule type" value="Genomic_DNA"/>
</dbReference>
<keyword evidence="1" id="KW-0472">Membrane</keyword>
<name>A0A068WK36_ECHGR</name>
<feature type="chain" id="PRO_5033210273" evidence="2">
    <location>
        <begin position="23"/>
        <end position="136"/>
    </location>
</feature>
<reference evidence="3 4" key="1">
    <citation type="journal article" date="2013" name="Nature">
        <title>The genomes of four tapeworm species reveal adaptations to parasitism.</title>
        <authorList>
            <person name="Tsai I.J."/>
            <person name="Zarowiecki M."/>
            <person name="Holroyd N."/>
            <person name="Garciarrubio A."/>
            <person name="Sanchez-Flores A."/>
            <person name="Brooks K.L."/>
            <person name="Tracey A."/>
            <person name="Bobes R.J."/>
            <person name="Fragoso G."/>
            <person name="Sciutto E."/>
            <person name="Aslett M."/>
            <person name="Beasley H."/>
            <person name="Bennett H.M."/>
            <person name="Cai J."/>
            <person name="Camicia F."/>
            <person name="Clark R."/>
            <person name="Cucher M."/>
            <person name="De Silva N."/>
            <person name="Day T.A."/>
            <person name="Deplazes P."/>
            <person name="Estrada K."/>
            <person name="Fernandez C."/>
            <person name="Holland P.W."/>
            <person name="Hou J."/>
            <person name="Hu S."/>
            <person name="Huckvale T."/>
            <person name="Hung S.S."/>
            <person name="Kamenetzky L."/>
            <person name="Keane J.A."/>
            <person name="Kiss F."/>
            <person name="Koziol U."/>
            <person name="Lambert O."/>
            <person name="Liu K."/>
            <person name="Luo X."/>
            <person name="Luo Y."/>
            <person name="Macchiaroli N."/>
            <person name="Nichol S."/>
            <person name="Paps J."/>
            <person name="Parkinson J."/>
            <person name="Pouchkina-Stantcheva N."/>
            <person name="Riddiford N."/>
            <person name="Rosenzvit M."/>
            <person name="Salinas G."/>
            <person name="Wasmuth J.D."/>
            <person name="Zamanian M."/>
            <person name="Zheng Y."/>
            <person name="Cai X."/>
            <person name="Soberon X."/>
            <person name="Olson P.D."/>
            <person name="Laclette J.P."/>
            <person name="Brehm K."/>
            <person name="Berriman M."/>
            <person name="Garciarrubio A."/>
            <person name="Bobes R.J."/>
            <person name="Fragoso G."/>
            <person name="Sanchez-Flores A."/>
            <person name="Estrada K."/>
            <person name="Cevallos M.A."/>
            <person name="Morett E."/>
            <person name="Gonzalez V."/>
            <person name="Portillo T."/>
            <person name="Ochoa-Leyva A."/>
            <person name="Jose M.V."/>
            <person name="Sciutto E."/>
            <person name="Landa A."/>
            <person name="Jimenez L."/>
            <person name="Valdes V."/>
            <person name="Carrero J.C."/>
            <person name="Larralde C."/>
            <person name="Morales-Montor J."/>
            <person name="Limon-Lason J."/>
            <person name="Soberon X."/>
            <person name="Laclette J.P."/>
        </authorList>
    </citation>
    <scope>NUCLEOTIDE SEQUENCE [LARGE SCALE GENOMIC DNA]</scope>
</reference>
<organism evidence="3">
    <name type="scientific">Echinococcus granulosus</name>
    <name type="common">Hydatid tapeworm</name>
    <dbReference type="NCBI Taxonomy" id="6210"/>
    <lineage>
        <taxon>Eukaryota</taxon>
        <taxon>Metazoa</taxon>
        <taxon>Spiralia</taxon>
        <taxon>Lophotrochozoa</taxon>
        <taxon>Platyhelminthes</taxon>
        <taxon>Cestoda</taxon>
        <taxon>Eucestoda</taxon>
        <taxon>Cyclophyllidea</taxon>
        <taxon>Taeniidae</taxon>
        <taxon>Echinococcus</taxon>
        <taxon>Echinococcus granulosus group</taxon>
    </lineage>
</organism>
<evidence type="ECO:0000256" key="2">
    <source>
        <dbReference type="SAM" id="SignalP"/>
    </source>
</evidence>
<dbReference type="Proteomes" id="UP000492820">
    <property type="component" value="Unassembled WGS sequence"/>
</dbReference>
<feature type="transmembrane region" description="Helical" evidence="1">
    <location>
        <begin position="79"/>
        <end position="101"/>
    </location>
</feature>
<reference evidence="5" key="3">
    <citation type="submission" date="2020-10" db="UniProtKB">
        <authorList>
            <consortium name="WormBaseParasite"/>
        </authorList>
    </citation>
    <scope>IDENTIFICATION</scope>
</reference>
<keyword evidence="1" id="KW-1133">Transmembrane helix</keyword>
<dbReference type="AlphaFoldDB" id="A0A068WK36"/>
<evidence type="ECO:0000313" key="3">
    <source>
        <dbReference type="EMBL" id="CDS20138.1"/>
    </source>
</evidence>
<gene>
    <name evidence="3" type="ORF">EgrG_000233800</name>
</gene>
<feature type="transmembrane region" description="Helical" evidence="1">
    <location>
        <begin position="113"/>
        <end position="135"/>
    </location>
</feature>
<feature type="signal peptide" evidence="2">
    <location>
        <begin position="1"/>
        <end position="22"/>
    </location>
</feature>